<evidence type="ECO:0008006" key="5">
    <source>
        <dbReference type="Google" id="ProtNLM"/>
    </source>
</evidence>
<name>A0ABN9PIJ3_9DINO</name>
<evidence type="ECO:0000313" key="4">
    <source>
        <dbReference type="Proteomes" id="UP001189429"/>
    </source>
</evidence>
<feature type="compositionally biased region" description="Low complexity" evidence="1">
    <location>
        <begin position="475"/>
        <end position="494"/>
    </location>
</feature>
<feature type="transmembrane region" description="Helical" evidence="2">
    <location>
        <begin position="30"/>
        <end position="54"/>
    </location>
</feature>
<sequence>MLAAAVGVTLAAAALDVLGGRPAGEGRPRAWAAALLLCSYCALIPGLSSTLLSITMIVNVVGHRINVHPDSGKPSCTESTPGLARLMYETGSTLGAVLIVLFAMVVPALEVSFLVLGEVFRNRSGTACDRRIGAVILWVQHRSKWASPDMFAQILMVSLVRGLNHPDLILADARLDVGFTCFAYFCVGATASALGFPLPEAAEREPPEPPAWLPRWLGGRVLAVSAWALAALFAALLVAGCQSPVMSLRIDDRPLYKPQGPLPLEAKRAVEMLGVVQMLGADVSVQDSVGALWGWAGDGEVNSAVGCVMLAVFAVGVAALDVLALALCASLLCLAGCDGGAAGRAGSLLRSATAVLRRLSMLDVAIVGIYLVTVCMSVYKSIGVTVSTRRGLHYLLCAEAVHLVLHHAVSGAARLADAARLGAARRACAAPAAPPGDAEEAPRGGFGACCPPRGRPWLPLPTGAPDGLCAATPEAGPRSPGAASAADAPRPAGSQRKKSPRSLRAPPPRAPAASSRGGAVSAPRPVQACRM</sequence>
<feature type="transmembrane region" description="Helical" evidence="2">
    <location>
        <begin position="94"/>
        <end position="116"/>
    </location>
</feature>
<protein>
    <recommendedName>
        <fullName evidence="5">Protein RFT1 homolog</fullName>
    </recommendedName>
</protein>
<dbReference type="EMBL" id="CAUYUJ010000828">
    <property type="protein sequence ID" value="CAK0792750.1"/>
    <property type="molecule type" value="Genomic_DNA"/>
</dbReference>
<feature type="transmembrane region" description="Helical" evidence="2">
    <location>
        <begin position="216"/>
        <end position="239"/>
    </location>
</feature>
<feature type="transmembrane region" description="Helical" evidence="2">
    <location>
        <begin position="308"/>
        <end position="334"/>
    </location>
</feature>
<evidence type="ECO:0000313" key="3">
    <source>
        <dbReference type="EMBL" id="CAK0792750.1"/>
    </source>
</evidence>
<feature type="compositionally biased region" description="Low complexity" evidence="1">
    <location>
        <begin position="511"/>
        <end position="524"/>
    </location>
</feature>
<keyword evidence="2" id="KW-1133">Transmembrane helix</keyword>
<keyword evidence="2" id="KW-0812">Transmembrane</keyword>
<feature type="region of interest" description="Disordered" evidence="1">
    <location>
        <begin position="468"/>
        <end position="531"/>
    </location>
</feature>
<evidence type="ECO:0000256" key="2">
    <source>
        <dbReference type="SAM" id="Phobius"/>
    </source>
</evidence>
<feature type="transmembrane region" description="Helical" evidence="2">
    <location>
        <begin position="355"/>
        <end position="379"/>
    </location>
</feature>
<dbReference type="Proteomes" id="UP001189429">
    <property type="component" value="Unassembled WGS sequence"/>
</dbReference>
<evidence type="ECO:0000256" key="1">
    <source>
        <dbReference type="SAM" id="MobiDB-lite"/>
    </source>
</evidence>
<reference evidence="3" key="1">
    <citation type="submission" date="2023-10" db="EMBL/GenBank/DDBJ databases">
        <authorList>
            <person name="Chen Y."/>
            <person name="Shah S."/>
            <person name="Dougan E. K."/>
            <person name="Thang M."/>
            <person name="Chan C."/>
        </authorList>
    </citation>
    <scope>NUCLEOTIDE SEQUENCE [LARGE SCALE GENOMIC DNA]</scope>
</reference>
<accession>A0ABN9PIJ3</accession>
<keyword evidence="4" id="KW-1185">Reference proteome</keyword>
<proteinExistence type="predicted"/>
<gene>
    <name evidence="3" type="ORF">PCOR1329_LOCUS3238</name>
</gene>
<feature type="transmembrane region" description="Helical" evidence="2">
    <location>
        <begin position="175"/>
        <end position="196"/>
    </location>
</feature>
<organism evidence="3 4">
    <name type="scientific">Prorocentrum cordatum</name>
    <dbReference type="NCBI Taxonomy" id="2364126"/>
    <lineage>
        <taxon>Eukaryota</taxon>
        <taxon>Sar</taxon>
        <taxon>Alveolata</taxon>
        <taxon>Dinophyceae</taxon>
        <taxon>Prorocentrales</taxon>
        <taxon>Prorocentraceae</taxon>
        <taxon>Prorocentrum</taxon>
    </lineage>
</organism>
<keyword evidence="2" id="KW-0472">Membrane</keyword>
<comment type="caution">
    <text evidence="3">The sequence shown here is derived from an EMBL/GenBank/DDBJ whole genome shotgun (WGS) entry which is preliminary data.</text>
</comment>